<sequence length="673" mass="77766">MKIRRIWVILFFGTLGFFGLFFIPSRGEYIRLAIQSHEYDLAHGLLKPYLARKSPPAWALSDGATVEIRRGYPEKAATYLEELLLQTPRNTSERLRLARLYLSMNHPRKALLHYAFLARQHAVSTGTFHEAVRLDDLLNRSRSVIGLYHRMLRSNPENLTLWKELVRYDRATGHLVDERKALASLLRREPHRQDYLRELISLEYALGDYRSVVLLLRHTGYASSDLAPVLLEGVRSFLHLDRAIQGYLLYRRLENNVTSNDAIEGVAWLFYRHRYWTLALSVFGDLARRAPENRIYLDDEVWLAEKLGWLDQARATLEVIARRGLDTPENARRRLLDLSLRHHQWGIAQADLIRWMGEGRDRLFALRLFADYAQSRNNLPLAIQLLRQANTLFPGNRPSQESLDTLYRWNNQPGDAGALLLSRALSSGEDRPDLLRAVRQFEDANLPEPAKGVLFRIVARDTPANLPGDMDHLFSLYDASPRKTGLAHLARVVRKYPSRYGAKNLLIAQTFVWEKRVGAARRTVDALVRTYPANRAILFRASRWFADLDRPDLALRYDWKAYRMNPSDPAGILQLTRHLRWTGRTADLSKLYRRLLNLDPDNKRALTALGDDLYDRGRYAQALFYYRKLLGTGQAGHRVLFRIAESYDRLGNRKQAFRFYRRTLGVLSAPGGS</sequence>
<dbReference type="PANTHER" id="PTHR45586">
    <property type="entry name" value="TPR REPEAT-CONTAINING PROTEIN PA4667"/>
    <property type="match status" value="1"/>
</dbReference>
<dbReference type="SUPFAM" id="SSF48452">
    <property type="entry name" value="TPR-like"/>
    <property type="match status" value="2"/>
</dbReference>
<dbReference type="InterPro" id="IPR011990">
    <property type="entry name" value="TPR-like_helical_dom_sf"/>
</dbReference>
<organism evidence="3">
    <name type="scientific">Leptospirillum ferriphilum</name>
    <dbReference type="NCBI Taxonomy" id="178606"/>
    <lineage>
        <taxon>Bacteria</taxon>
        <taxon>Pseudomonadati</taxon>
        <taxon>Nitrospirota</taxon>
        <taxon>Nitrospiria</taxon>
        <taxon>Nitrospirales</taxon>
        <taxon>Nitrospiraceae</taxon>
        <taxon>Leptospirillum</taxon>
    </lineage>
</organism>
<evidence type="ECO:0000256" key="1">
    <source>
        <dbReference type="ARBA" id="ARBA00022737"/>
    </source>
</evidence>
<dbReference type="Gene3D" id="1.25.40.10">
    <property type="entry name" value="Tetratricopeptide repeat domain"/>
    <property type="match status" value="2"/>
</dbReference>
<reference evidence="3" key="1">
    <citation type="submission" date="2017-12" db="EMBL/GenBank/DDBJ databases">
        <authorList>
            <consortium name="SysMetEx"/>
        </authorList>
    </citation>
    <scope>NUCLEOTIDE SEQUENCE</scope>
    <source>
        <strain evidence="3">Pb_238</strain>
    </source>
</reference>
<dbReference type="InterPro" id="IPR051012">
    <property type="entry name" value="CellSynth/LPSAsmb/PSIAsmb"/>
</dbReference>
<evidence type="ECO:0000256" key="2">
    <source>
        <dbReference type="ARBA" id="ARBA00022803"/>
    </source>
</evidence>
<dbReference type="RefSeq" id="WP_180271634.1">
    <property type="nucleotide sequence ID" value="NZ_OBMB01000001.1"/>
</dbReference>
<keyword evidence="1" id="KW-0677">Repeat</keyword>
<protein>
    <submittedName>
        <fullName evidence="3">Tetratricopeptide repeat-containing protein</fullName>
    </submittedName>
</protein>
<name>A0A2I2MFY8_9BACT</name>
<accession>A0A2I2MFY8</accession>
<evidence type="ECO:0000313" key="3">
    <source>
        <dbReference type="EMBL" id="SOU92621.1"/>
    </source>
</evidence>
<proteinExistence type="predicted"/>
<gene>
    <name evidence="3" type="ORF">LFTS_01248</name>
</gene>
<dbReference type="PANTHER" id="PTHR45586:SF1">
    <property type="entry name" value="LIPOPOLYSACCHARIDE ASSEMBLY PROTEIN B"/>
    <property type="match status" value="1"/>
</dbReference>
<keyword evidence="2" id="KW-0802">TPR repeat</keyword>
<dbReference type="AlphaFoldDB" id="A0A2I2MFY8"/>
<dbReference type="EMBL" id="LT966316">
    <property type="protein sequence ID" value="SOU92621.1"/>
    <property type="molecule type" value="Genomic_DNA"/>
</dbReference>